<evidence type="ECO:0000313" key="3">
    <source>
        <dbReference type="Proteomes" id="UP000275267"/>
    </source>
</evidence>
<dbReference type="EMBL" id="PQIB02000008">
    <property type="protein sequence ID" value="RLN05047.1"/>
    <property type="molecule type" value="Genomic_DNA"/>
</dbReference>
<feature type="region of interest" description="Disordered" evidence="1">
    <location>
        <begin position="67"/>
        <end position="152"/>
    </location>
</feature>
<dbReference type="OrthoDB" id="10574690at2759"/>
<proteinExistence type="predicted"/>
<comment type="caution">
    <text evidence="2">The sequence shown here is derived from an EMBL/GenBank/DDBJ whole genome shotgun (WGS) entry which is preliminary data.</text>
</comment>
<evidence type="ECO:0000256" key="1">
    <source>
        <dbReference type="SAM" id="MobiDB-lite"/>
    </source>
</evidence>
<dbReference type="AlphaFoldDB" id="A0A3L6RKT3"/>
<accession>A0A3L6RKT3</accession>
<sequence>MKKETFICCREPIYPAPDDSKAGREGGVCARASDGRRDPEDSGTSRVLCSWSGRYYGCDDGRRGGGSAVMGISPNSDDAPVAHGGWSSPVGTGRGRRRRHSAPFVVSSPDPLHVARAGGDGGRFWALQDEGSSDGEDAEGKTPPEAAGESDSEFLHDCLMAGYSVDEIRRAEALASVVSPGFGSVDCGA</sequence>
<keyword evidence="3" id="KW-1185">Reference proteome</keyword>
<organism evidence="2 3">
    <name type="scientific">Panicum miliaceum</name>
    <name type="common">Proso millet</name>
    <name type="synonym">Broomcorn millet</name>
    <dbReference type="NCBI Taxonomy" id="4540"/>
    <lineage>
        <taxon>Eukaryota</taxon>
        <taxon>Viridiplantae</taxon>
        <taxon>Streptophyta</taxon>
        <taxon>Embryophyta</taxon>
        <taxon>Tracheophyta</taxon>
        <taxon>Spermatophyta</taxon>
        <taxon>Magnoliopsida</taxon>
        <taxon>Liliopsida</taxon>
        <taxon>Poales</taxon>
        <taxon>Poaceae</taxon>
        <taxon>PACMAD clade</taxon>
        <taxon>Panicoideae</taxon>
        <taxon>Panicodae</taxon>
        <taxon>Paniceae</taxon>
        <taxon>Panicinae</taxon>
        <taxon>Panicum</taxon>
        <taxon>Panicum sect. Panicum</taxon>
    </lineage>
</organism>
<protein>
    <submittedName>
        <fullName evidence="2">Uncharacterized protein</fullName>
    </submittedName>
</protein>
<gene>
    <name evidence="2" type="ORF">C2845_PM13G11080</name>
</gene>
<name>A0A3L6RKT3_PANMI</name>
<reference evidence="3" key="1">
    <citation type="journal article" date="2019" name="Nat. Commun.">
        <title>The genome of broomcorn millet.</title>
        <authorList>
            <person name="Zou C."/>
            <person name="Miki D."/>
            <person name="Li D."/>
            <person name="Tang Q."/>
            <person name="Xiao L."/>
            <person name="Rajput S."/>
            <person name="Deng P."/>
            <person name="Jia W."/>
            <person name="Huang R."/>
            <person name="Zhang M."/>
            <person name="Sun Y."/>
            <person name="Hu J."/>
            <person name="Fu X."/>
            <person name="Schnable P.S."/>
            <person name="Li F."/>
            <person name="Zhang H."/>
            <person name="Feng B."/>
            <person name="Zhu X."/>
            <person name="Liu R."/>
            <person name="Schnable J.C."/>
            <person name="Zhu J.-K."/>
            <person name="Zhang H."/>
        </authorList>
    </citation>
    <scope>NUCLEOTIDE SEQUENCE [LARGE SCALE GENOMIC DNA]</scope>
</reference>
<evidence type="ECO:0000313" key="2">
    <source>
        <dbReference type="EMBL" id="RLN05047.1"/>
    </source>
</evidence>
<dbReference type="Proteomes" id="UP000275267">
    <property type="component" value="Unassembled WGS sequence"/>
</dbReference>